<gene>
    <name evidence="3" type="ORF">UV8b_00590</name>
</gene>
<reference evidence="3" key="1">
    <citation type="submission" date="2020-03" db="EMBL/GenBank/DDBJ databases">
        <title>A mixture of massive structural variations and highly conserved coding sequences in Ustilaginoidea virens genome.</title>
        <authorList>
            <person name="Zhang K."/>
            <person name="Zhao Z."/>
            <person name="Zhang Z."/>
            <person name="Li Y."/>
            <person name="Hsiang T."/>
            <person name="Sun W."/>
        </authorList>
    </citation>
    <scope>NUCLEOTIDE SEQUENCE</scope>
    <source>
        <strain evidence="3">UV-8b</strain>
    </source>
</reference>
<dbReference type="InterPro" id="IPR024752">
    <property type="entry name" value="Myb/SANT-like_dom"/>
</dbReference>
<dbReference type="PANTHER" id="PTHR46929:SF3">
    <property type="entry name" value="MYB_SANT-LIKE DOMAIN-CONTAINING PROTEIN"/>
    <property type="match status" value="1"/>
</dbReference>
<protein>
    <recommendedName>
        <fullName evidence="2">Myb/SANT-like domain-containing protein</fullName>
    </recommendedName>
</protein>
<dbReference type="Pfam" id="PF12776">
    <property type="entry name" value="Myb_DNA-bind_3"/>
    <property type="match status" value="1"/>
</dbReference>
<feature type="region of interest" description="Disordered" evidence="1">
    <location>
        <begin position="199"/>
        <end position="317"/>
    </location>
</feature>
<evidence type="ECO:0000256" key="1">
    <source>
        <dbReference type="SAM" id="MobiDB-lite"/>
    </source>
</evidence>
<evidence type="ECO:0000259" key="2">
    <source>
        <dbReference type="Pfam" id="PF12776"/>
    </source>
</evidence>
<dbReference type="KEGG" id="uvi:66061368"/>
<dbReference type="PANTHER" id="PTHR46929">
    <property type="entry name" value="EXPRESSED PROTEIN"/>
    <property type="match status" value="1"/>
</dbReference>
<feature type="domain" description="Myb/SANT-like" evidence="2">
    <location>
        <begin position="29"/>
        <end position="123"/>
    </location>
</feature>
<dbReference type="GeneID" id="66061368"/>
<evidence type="ECO:0000313" key="3">
    <source>
        <dbReference type="EMBL" id="QUC16349.1"/>
    </source>
</evidence>
<organism evidence="3 4">
    <name type="scientific">Ustilaginoidea virens</name>
    <name type="common">Rice false smut fungus</name>
    <name type="synonym">Villosiclava virens</name>
    <dbReference type="NCBI Taxonomy" id="1159556"/>
    <lineage>
        <taxon>Eukaryota</taxon>
        <taxon>Fungi</taxon>
        <taxon>Dikarya</taxon>
        <taxon>Ascomycota</taxon>
        <taxon>Pezizomycotina</taxon>
        <taxon>Sordariomycetes</taxon>
        <taxon>Hypocreomycetidae</taxon>
        <taxon>Hypocreales</taxon>
        <taxon>Clavicipitaceae</taxon>
        <taxon>Ustilaginoidea</taxon>
    </lineage>
</organism>
<sequence length="419" mass="45990">MSEDDVDMLGPDGQGSSRVDRDRRAPRFSWTPAYEATFFRSLCDSVHLGLRENSTFKAEAWERAAVALQESHGAYPAKSHLINKSDNARKRFRLWRGLREDPEFTYNFVSKTVTASEDAWRAHIEREPLSRALRGRPFDHEVFMEILYPDVIGSGGAPKRILKPRKRPDGQPGDEPEMPGTGVLNLKTESTICRIGRESPVQAPSSSGMTPNAPANASSPGFGTHAKTTSTALPPRTASAQPSVLTPPEELASQSKKRALPPAQAENTSGTTPTPPPPASIKSDCALPTTTLPDKRQRRSVQRDSVHPSSSCGTDLPAAAVASTPSCVRPAVPLTRAISQTASRDSIPETAGASIGPRWSELALEQFFKDFADENMDLQIRIAETVLVNENKALVYCKMPWCLKQYWLKKLDESFRKSP</sequence>
<evidence type="ECO:0000313" key="4">
    <source>
        <dbReference type="Proteomes" id="UP000027002"/>
    </source>
</evidence>
<name>A0A8E5HK00_USTVR</name>
<feature type="region of interest" description="Disordered" evidence="1">
    <location>
        <begin position="1"/>
        <end position="23"/>
    </location>
</feature>
<dbReference type="OrthoDB" id="5307821at2759"/>
<dbReference type="AlphaFoldDB" id="A0A8E5HK00"/>
<proteinExistence type="predicted"/>
<dbReference type="EMBL" id="CP072753">
    <property type="protein sequence ID" value="QUC16349.1"/>
    <property type="molecule type" value="Genomic_DNA"/>
</dbReference>
<keyword evidence="4" id="KW-1185">Reference proteome</keyword>
<dbReference type="RefSeq" id="XP_042994022.1">
    <property type="nucleotide sequence ID" value="XM_043138088.1"/>
</dbReference>
<accession>A0A8E5HK00</accession>
<dbReference type="Proteomes" id="UP000027002">
    <property type="component" value="Chromosome 1"/>
</dbReference>
<feature type="compositionally biased region" description="Polar residues" evidence="1">
    <location>
        <begin position="202"/>
        <end position="244"/>
    </location>
</feature>
<feature type="region of interest" description="Disordered" evidence="1">
    <location>
        <begin position="157"/>
        <end position="184"/>
    </location>
</feature>